<dbReference type="InterPro" id="IPR012902">
    <property type="entry name" value="N_methyl_site"/>
</dbReference>
<evidence type="ECO:0000313" key="3">
    <source>
        <dbReference type="EMBL" id="QRH03573.1"/>
    </source>
</evidence>
<reference evidence="3 4" key="1">
    <citation type="journal article" date="2012" name="Antonie Van Leeuwenhoek">
        <title>Shewanella litorisediminis sp. nov., a gammaproteobacterium isolated from a tidal flat sediment.</title>
        <authorList>
            <person name="Lee M.H."/>
            <person name="Yoon J.H."/>
        </authorList>
    </citation>
    <scope>NUCLEOTIDE SEQUENCE [LARGE SCALE GENOMIC DNA]</scope>
    <source>
        <strain evidence="3 4">SMK1-12</strain>
    </source>
</reference>
<organism evidence="3 4">
    <name type="scientific">Shewanella litorisediminis</name>
    <dbReference type="NCBI Taxonomy" id="1173586"/>
    <lineage>
        <taxon>Bacteria</taxon>
        <taxon>Pseudomonadati</taxon>
        <taxon>Pseudomonadota</taxon>
        <taxon>Gammaproteobacteria</taxon>
        <taxon>Alteromonadales</taxon>
        <taxon>Shewanellaceae</taxon>
        <taxon>Shewanella</taxon>
    </lineage>
</organism>
<dbReference type="NCBIfam" id="TIGR02523">
    <property type="entry name" value="type_IV_pilV"/>
    <property type="match status" value="1"/>
</dbReference>
<keyword evidence="1" id="KW-0472">Membrane</keyword>
<accession>A0ABX7G8L8</accession>
<feature type="domain" description="Type IV pilin Tt1218-like" evidence="2">
    <location>
        <begin position="40"/>
        <end position="99"/>
    </location>
</feature>
<gene>
    <name evidence="3" type="primary">pilV</name>
    <name evidence="3" type="ORF">JQC75_04410</name>
</gene>
<dbReference type="EMBL" id="CP069213">
    <property type="protein sequence ID" value="QRH03573.1"/>
    <property type="molecule type" value="Genomic_DNA"/>
</dbReference>
<dbReference type="InterPro" id="IPR013362">
    <property type="entry name" value="Pilus_4_PilV"/>
</dbReference>
<keyword evidence="1" id="KW-0812">Transmembrane</keyword>
<dbReference type="InterPro" id="IPR054402">
    <property type="entry name" value="Tt1218-like_dom"/>
</dbReference>
<dbReference type="NCBIfam" id="TIGR02532">
    <property type="entry name" value="IV_pilin_GFxxxE"/>
    <property type="match status" value="1"/>
</dbReference>
<keyword evidence="1" id="KW-1133">Transmembrane helix</keyword>
<dbReference type="RefSeq" id="WP_203327119.1">
    <property type="nucleotide sequence ID" value="NZ_CP069213.1"/>
</dbReference>
<dbReference type="Proteomes" id="UP000596252">
    <property type="component" value="Chromosome"/>
</dbReference>
<dbReference type="Pfam" id="PF22150">
    <property type="entry name" value="Tt1218-like"/>
    <property type="match status" value="1"/>
</dbReference>
<name>A0ABX7G8L8_9GAMM</name>
<feature type="transmembrane region" description="Helical" evidence="1">
    <location>
        <begin position="7"/>
        <end position="28"/>
    </location>
</feature>
<proteinExistence type="predicted"/>
<protein>
    <submittedName>
        <fullName evidence="3">Type IV pilus modification protein PilV</fullName>
    </submittedName>
</protein>
<keyword evidence="4" id="KW-1185">Reference proteome</keyword>
<dbReference type="Pfam" id="PF07963">
    <property type="entry name" value="N_methyl"/>
    <property type="match status" value="1"/>
</dbReference>
<evidence type="ECO:0000259" key="2">
    <source>
        <dbReference type="Pfam" id="PF22150"/>
    </source>
</evidence>
<evidence type="ECO:0000313" key="4">
    <source>
        <dbReference type="Proteomes" id="UP000596252"/>
    </source>
</evidence>
<evidence type="ECO:0000256" key="1">
    <source>
        <dbReference type="SAM" id="Phobius"/>
    </source>
</evidence>
<sequence>MKKYGKGFSLIEVMVALVILVIGLIGIFNLHIVSKRGSFESFQQTQASYYANDIINRMKLNPTQIANYAGTYSGTPSSVSKQCQGAAICSSSEMVAWDLYEWQTQFNGAAETVGTQNVGGLDTPTACIVINGNNVSVTIAWKGIRETSIDSAVSDCGSTTANRRLYSLQTVI</sequence>